<dbReference type="Proteomes" id="UP000314294">
    <property type="component" value="Unassembled WGS sequence"/>
</dbReference>
<comment type="caution">
    <text evidence="2">The sequence shown here is derived from an EMBL/GenBank/DDBJ whole genome shotgun (WGS) entry which is preliminary data.</text>
</comment>
<feature type="compositionally biased region" description="Basic and acidic residues" evidence="1">
    <location>
        <begin position="7"/>
        <end position="16"/>
    </location>
</feature>
<dbReference type="AlphaFoldDB" id="A0A4Z2EYD0"/>
<feature type="region of interest" description="Disordered" evidence="1">
    <location>
        <begin position="1"/>
        <end position="40"/>
    </location>
</feature>
<protein>
    <submittedName>
        <fullName evidence="2">Uncharacterized protein</fullName>
    </submittedName>
</protein>
<reference evidence="2 3" key="1">
    <citation type="submission" date="2019-03" db="EMBL/GenBank/DDBJ databases">
        <title>First draft genome of Liparis tanakae, snailfish: a comprehensive survey of snailfish specific genes.</title>
        <authorList>
            <person name="Kim W."/>
            <person name="Song I."/>
            <person name="Jeong J.-H."/>
            <person name="Kim D."/>
            <person name="Kim S."/>
            <person name="Ryu S."/>
            <person name="Song J.Y."/>
            <person name="Lee S.K."/>
        </authorList>
    </citation>
    <scope>NUCLEOTIDE SEQUENCE [LARGE SCALE GENOMIC DNA]</scope>
    <source>
        <tissue evidence="2">Muscle</tissue>
    </source>
</reference>
<keyword evidence="3" id="KW-1185">Reference proteome</keyword>
<organism evidence="2 3">
    <name type="scientific">Liparis tanakae</name>
    <name type="common">Tanaka's snailfish</name>
    <dbReference type="NCBI Taxonomy" id="230148"/>
    <lineage>
        <taxon>Eukaryota</taxon>
        <taxon>Metazoa</taxon>
        <taxon>Chordata</taxon>
        <taxon>Craniata</taxon>
        <taxon>Vertebrata</taxon>
        <taxon>Euteleostomi</taxon>
        <taxon>Actinopterygii</taxon>
        <taxon>Neopterygii</taxon>
        <taxon>Teleostei</taxon>
        <taxon>Neoteleostei</taxon>
        <taxon>Acanthomorphata</taxon>
        <taxon>Eupercaria</taxon>
        <taxon>Perciformes</taxon>
        <taxon>Cottioidei</taxon>
        <taxon>Cottales</taxon>
        <taxon>Liparidae</taxon>
        <taxon>Liparis</taxon>
    </lineage>
</organism>
<evidence type="ECO:0000256" key="1">
    <source>
        <dbReference type="SAM" id="MobiDB-lite"/>
    </source>
</evidence>
<proteinExistence type="predicted"/>
<accession>A0A4Z2EYD0</accession>
<evidence type="ECO:0000313" key="3">
    <source>
        <dbReference type="Proteomes" id="UP000314294"/>
    </source>
</evidence>
<feature type="compositionally biased region" description="Basic and acidic residues" evidence="1">
    <location>
        <begin position="27"/>
        <end position="36"/>
    </location>
</feature>
<sequence length="64" mass="6969">MQVQPAEDLKAERAEEAPSNLDEYGSEEFRNSDDARGVPPLKQDAELGLVFFPSASSSGFVPLQ</sequence>
<name>A0A4Z2EYD0_9TELE</name>
<gene>
    <name evidence="2" type="ORF">EYF80_055969</name>
</gene>
<dbReference type="EMBL" id="SRLO01002105">
    <property type="protein sequence ID" value="TNN33869.1"/>
    <property type="molecule type" value="Genomic_DNA"/>
</dbReference>
<evidence type="ECO:0000313" key="2">
    <source>
        <dbReference type="EMBL" id="TNN33869.1"/>
    </source>
</evidence>